<evidence type="ECO:0000256" key="1">
    <source>
        <dbReference type="ARBA" id="ARBA00023102"/>
    </source>
</evidence>
<evidence type="ECO:0000259" key="3">
    <source>
        <dbReference type="Pfam" id="PF13393"/>
    </source>
</evidence>
<feature type="domain" description="Class II Histidinyl-tRNA synthetase (HisRS)-like catalytic core" evidence="3">
    <location>
        <begin position="315"/>
        <end position="369"/>
    </location>
</feature>
<dbReference type="GO" id="GO:0016757">
    <property type="term" value="F:glycosyltransferase activity"/>
    <property type="evidence" value="ECO:0007669"/>
    <property type="project" value="UniProtKB-KW"/>
</dbReference>
<protein>
    <submittedName>
        <fullName evidence="4">ATP phosphoribosyltransferase regulatory subunit</fullName>
    </submittedName>
</protein>
<feature type="binding site" evidence="2">
    <location>
        <position position="90"/>
    </location>
    <ligand>
        <name>L-histidine</name>
        <dbReference type="ChEBI" id="CHEBI:57595"/>
    </ligand>
</feature>
<dbReference type="RefSeq" id="WP_007067198.1">
    <property type="nucleotide sequence ID" value="NZ_DS022272.1"/>
</dbReference>
<feature type="binding site" evidence="2">
    <location>
        <begin position="321"/>
        <end position="322"/>
    </location>
    <ligand>
        <name>L-histidine</name>
        <dbReference type="ChEBI" id="CHEBI:57595"/>
    </ligand>
</feature>
<dbReference type="InterPro" id="IPR045864">
    <property type="entry name" value="aa-tRNA-synth_II/BPL/LPL"/>
</dbReference>
<dbReference type="InterPro" id="IPR004516">
    <property type="entry name" value="HisRS/HisZ"/>
</dbReference>
<dbReference type="PANTHER" id="PTHR43707:SF1">
    <property type="entry name" value="HISTIDINE--TRNA LIGASE, MITOCHONDRIAL-RELATED"/>
    <property type="match status" value="1"/>
</dbReference>
<dbReference type="GO" id="GO:0004821">
    <property type="term" value="F:histidine-tRNA ligase activity"/>
    <property type="evidence" value="ECO:0007669"/>
    <property type="project" value="TreeGrafter"/>
</dbReference>
<dbReference type="InterPro" id="IPR041715">
    <property type="entry name" value="HisRS-like_core"/>
</dbReference>
<reference evidence="4 5" key="1">
    <citation type="journal article" date="2010" name="J. Bacteriol.">
        <title>Genome sequence of Fulvimarina pelagi HTCC2506T, a Mn(II)-oxidizing alphaproteobacterium possessing an aerobic anoxygenic photosynthetic gene cluster and Xanthorhodopsin.</title>
        <authorList>
            <person name="Kang I."/>
            <person name="Oh H.M."/>
            <person name="Lim S.I."/>
            <person name="Ferriera S."/>
            <person name="Giovannoni S.J."/>
            <person name="Cho J.C."/>
        </authorList>
    </citation>
    <scope>NUCLEOTIDE SEQUENCE [LARGE SCALE GENOMIC DNA]</scope>
    <source>
        <strain evidence="4 5">HTCC2506</strain>
    </source>
</reference>
<dbReference type="eggNOG" id="COG3705">
    <property type="taxonomic scope" value="Bacteria"/>
</dbReference>
<dbReference type="PIRSF" id="PIRSF001549">
    <property type="entry name" value="His-tRNA_synth"/>
    <property type="match status" value="1"/>
</dbReference>
<organism evidence="4 5">
    <name type="scientific">Fulvimarina pelagi HTCC2506</name>
    <dbReference type="NCBI Taxonomy" id="314231"/>
    <lineage>
        <taxon>Bacteria</taxon>
        <taxon>Pseudomonadati</taxon>
        <taxon>Pseudomonadota</taxon>
        <taxon>Alphaproteobacteria</taxon>
        <taxon>Hyphomicrobiales</taxon>
        <taxon>Aurantimonadaceae</taxon>
        <taxon>Fulvimarina</taxon>
    </lineage>
</organism>
<dbReference type="NCBIfam" id="NF008951">
    <property type="entry name" value="PRK12295.1-4"/>
    <property type="match status" value="1"/>
</dbReference>
<name>Q0G540_9HYPH</name>
<gene>
    <name evidence="4" type="ORF">FP2506_10281</name>
</gene>
<keyword evidence="4" id="KW-0808">Transferase</keyword>
<dbReference type="PANTHER" id="PTHR43707">
    <property type="entry name" value="HISTIDYL-TRNA SYNTHETASE"/>
    <property type="match status" value="1"/>
</dbReference>
<sequence length="382" mass="41170">MSLQSPSAEALASLFETRGASAITMDLLQPAEPYLDTAGEALRRRIYLTRGEAGINLCLRPDFTIPVCLHHIERREPLPCRYSYRGLVFRQPRGGEGPRELEQAGIEDLGEPNLATADARALADALASCEVLGVEADSIDVVLGDQGLFEAFLSALGLPDGWQRRLIRTFGEDRQLDNVMAALANPGSTSLDNVPDGLLELAREREEGALIRAIRDRMEEAGLPPHSGRTPQEVAQRLIEKVATAEGRLSGGSIDLLKRFLAIDCPLAEAADAVRALAEGAGLVLDRAIGFFETRNLALQAAGVDLSAITYRAAFGRPIDYYTGMVFEVRPKGGGVTLAGGGRYDRLMTLLGAEERIPAVGFSLWLARLKEHVRVANEGAAA</sequence>
<comment type="caution">
    <text evidence="4">The sequence shown here is derived from an EMBL/GenBank/DDBJ whole genome shotgun (WGS) entry which is preliminary data.</text>
</comment>
<dbReference type="Proteomes" id="UP000004310">
    <property type="component" value="Unassembled WGS sequence"/>
</dbReference>
<dbReference type="SUPFAM" id="SSF55681">
    <property type="entry name" value="Class II aaRS and biotin synthetases"/>
    <property type="match status" value="1"/>
</dbReference>
<keyword evidence="4" id="KW-0328">Glycosyltransferase</keyword>
<dbReference type="GO" id="GO:0006427">
    <property type="term" value="P:histidyl-tRNA aminoacylation"/>
    <property type="evidence" value="ECO:0007669"/>
    <property type="project" value="TreeGrafter"/>
</dbReference>
<keyword evidence="5" id="KW-1185">Reference proteome</keyword>
<feature type="binding site" evidence="2">
    <location>
        <begin position="62"/>
        <end position="64"/>
    </location>
    <ligand>
        <name>L-histidine</name>
        <dbReference type="ChEBI" id="CHEBI:57595"/>
    </ligand>
</feature>
<dbReference type="Pfam" id="PF13393">
    <property type="entry name" value="tRNA-synt_His"/>
    <property type="match status" value="2"/>
</dbReference>
<evidence type="ECO:0000313" key="4">
    <source>
        <dbReference type="EMBL" id="EAU43224.1"/>
    </source>
</evidence>
<dbReference type="AlphaFoldDB" id="Q0G540"/>
<accession>Q0G540</accession>
<feature type="binding site" evidence="2">
    <location>
        <position position="317"/>
    </location>
    <ligand>
        <name>L-histidine</name>
        <dbReference type="ChEBI" id="CHEBI:57595"/>
    </ligand>
</feature>
<dbReference type="HOGENOM" id="CLU_025113_6_0_5"/>
<dbReference type="GO" id="GO:0000105">
    <property type="term" value="P:L-histidine biosynthetic process"/>
    <property type="evidence" value="ECO:0007669"/>
    <property type="project" value="UniProtKB-KW"/>
</dbReference>
<dbReference type="GO" id="GO:0005737">
    <property type="term" value="C:cytoplasm"/>
    <property type="evidence" value="ECO:0007669"/>
    <property type="project" value="InterPro"/>
</dbReference>
<feature type="binding site" evidence="2">
    <location>
        <position position="103"/>
    </location>
    <ligand>
        <name>L-histidine</name>
        <dbReference type="ChEBI" id="CHEBI:57595"/>
    </ligand>
</feature>
<keyword evidence="1" id="KW-0028">Amino-acid biosynthesis</keyword>
<evidence type="ECO:0000313" key="5">
    <source>
        <dbReference type="Proteomes" id="UP000004310"/>
    </source>
</evidence>
<dbReference type="EMBL" id="AATP01000001">
    <property type="protein sequence ID" value="EAU43224.1"/>
    <property type="molecule type" value="Genomic_DNA"/>
</dbReference>
<dbReference type="Gene3D" id="3.30.930.10">
    <property type="entry name" value="Bira Bifunctional Protein, Domain 2"/>
    <property type="match status" value="1"/>
</dbReference>
<dbReference type="STRING" id="217511.GCA_001463845_00812"/>
<feature type="binding site" evidence="2">
    <location>
        <position position="107"/>
    </location>
    <ligand>
        <name>L-histidine</name>
        <dbReference type="ChEBI" id="CHEBI:57595"/>
    </ligand>
</feature>
<proteinExistence type="predicted"/>
<feature type="domain" description="Class II Histidinyl-tRNA synthetase (HisRS)-like catalytic core" evidence="3">
    <location>
        <begin position="9"/>
        <end position="184"/>
    </location>
</feature>
<evidence type="ECO:0000256" key="2">
    <source>
        <dbReference type="PIRSR" id="PIRSR001549-1"/>
    </source>
</evidence>
<keyword evidence="1" id="KW-0368">Histidine biosynthesis</keyword>